<dbReference type="AlphaFoldDB" id="A0A9X5N479"/>
<proteinExistence type="predicted"/>
<sequence length="463" mass="55664">MEYRIIDYVQLSKTFKFSKDDEKKLRLQHTSGTEHKIFPYVGGNNEINSFTGVIGEFSRTVTGKKYTALEKEQLMNEISRKVITHNNQDMLFSIINSLFFNDNNELVIAHPAFLNYVRSTKQEIALGSFLANILVTDKLKEGIKERYNKEPENVILKLVYKSLPSLEEEDKKTARYQLCIDRIRDQFEHDLYFLLENEKLFLSHFENLLLYYYFYYITQLILRLDQFFDEEKVAYPVYYNLDWEKKRTRTRKSYNEGWKVIEHRISRFFPHVNCLEMINCIQGKNKFMSYQGFRKFIEGLNEEKRDQLRLDMQDLTKEYKERTADIDWDEYKPSGNKYDEPIFNHVRSLFNQISYQFKRSGRKKIANQFYEGFEAFAKRYFLKQSGPLGYTLNLKQDFFIFLTKMCINKREKIALKDLFKEFEERGIHFDRDSKKSIIELYEKLNILEKKSDSGDAQYVKYIL</sequence>
<organism evidence="1 2">
    <name type="scientific">Bacillus thuringiensis</name>
    <dbReference type="NCBI Taxonomy" id="1428"/>
    <lineage>
        <taxon>Bacteria</taxon>
        <taxon>Bacillati</taxon>
        <taxon>Bacillota</taxon>
        <taxon>Bacilli</taxon>
        <taxon>Bacillales</taxon>
        <taxon>Bacillaceae</taxon>
        <taxon>Bacillus</taxon>
        <taxon>Bacillus cereus group</taxon>
    </lineage>
</organism>
<dbReference type="NCBIfam" id="TIGR03236">
    <property type="entry name" value="dnd_assoc_1"/>
    <property type="match status" value="1"/>
</dbReference>
<dbReference type="InterPro" id="IPR017645">
    <property type="entry name" value="Dnd_assoc_1"/>
</dbReference>
<reference evidence="1 2" key="1">
    <citation type="submission" date="2016-04" db="EMBL/GenBank/DDBJ databases">
        <title>Bacillus thuringiensis and Bacillus weihenstephanensis as novel biocontrol agents of wilt causing Verticillium species.</title>
        <authorList>
            <person name="Hollensteiner J."/>
            <person name="Wemheuer F."/>
            <person name="Harting R."/>
            <person name="Kolarzyk A."/>
            <person name="Diaz-Valerio S."/>
            <person name="Poehlein A."/>
            <person name="Brzuszkiewicz E."/>
            <person name="Nesemann K."/>
            <person name="Braus-Stromeyer S."/>
            <person name="Braus G."/>
            <person name="Daniel R."/>
            <person name="Liesegang H."/>
        </authorList>
    </citation>
    <scope>NUCLEOTIDE SEQUENCE [LARGE SCALE GENOMIC DNA]</scope>
    <source>
        <strain evidence="1 2">GOE4</strain>
    </source>
</reference>
<gene>
    <name evidence="1" type="ORF">BTGOE4_37380</name>
</gene>
<dbReference type="EMBL" id="LXLI01000028">
    <property type="protein sequence ID" value="OFC91238.1"/>
    <property type="molecule type" value="Genomic_DNA"/>
</dbReference>
<evidence type="ECO:0000313" key="1">
    <source>
        <dbReference type="EMBL" id="OFC91238.1"/>
    </source>
</evidence>
<evidence type="ECO:0008006" key="3">
    <source>
        <dbReference type="Google" id="ProtNLM"/>
    </source>
</evidence>
<accession>A0A9X5N479</accession>
<comment type="caution">
    <text evidence="1">The sequence shown here is derived from an EMBL/GenBank/DDBJ whole genome shotgun (WGS) entry which is preliminary data.</text>
</comment>
<evidence type="ECO:0000313" key="2">
    <source>
        <dbReference type="Proteomes" id="UP000175994"/>
    </source>
</evidence>
<dbReference type="RefSeq" id="WP_070184209.1">
    <property type="nucleotide sequence ID" value="NZ_LXLI01000028.1"/>
</dbReference>
<protein>
    <recommendedName>
        <fullName evidence="3">DNA phosphorothioation-dependent restriction protein DptG</fullName>
    </recommendedName>
</protein>
<name>A0A9X5N479_BACTU</name>
<dbReference type="Proteomes" id="UP000175994">
    <property type="component" value="Unassembled WGS sequence"/>
</dbReference>